<evidence type="ECO:0000256" key="1">
    <source>
        <dbReference type="SAM" id="Phobius"/>
    </source>
</evidence>
<feature type="transmembrane region" description="Helical" evidence="1">
    <location>
        <begin position="168"/>
        <end position="192"/>
    </location>
</feature>
<keyword evidence="1" id="KW-1133">Transmembrane helix</keyword>
<feature type="transmembrane region" description="Helical" evidence="1">
    <location>
        <begin position="93"/>
        <end position="114"/>
    </location>
</feature>
<proteinExistence type="predicted"/>
<evidence type="ECO:0000313" key="2">
    <source>
        <dbReference type="EMBL" id="NYI50788.1"/>
    </source>
</evidence>
<keyword evidence="1" id="KW-0472">Membrane</keyword>
<feature type="transmembrane region" description="Helical" evidence="1">
    <location>
        <begin position="28"/>
        <end position="45"/>
    </location>
</feature>
<sequence>MLYLLIFLILLLFSYNEVFTSNDKLKKTLYIASYYILVVLAGLRYETGGDWQSYAEVFDIIEPINEVIKGNGHVFANHQIEIGFRLLISITKFFSSNVQLLFFIVSFGCLTLLFKNLSVYSTYPQTSILIYYSVLYFFLDFVTIRQAISVMIFFFSIRFIQNRNLLKYIALIVTASFFHLTALLLLPLYWIINKRFSSNKVIIFFISINLVFLLNIKWMEATLNLVLPFFLGPVATKITTYTAESALVGRGISIGFIINIIIFTLLMLTRSKNDGSKYYNIFFNLFLLYAFVYSVFFEIVDISNRFRLYFALSELILLPNLFIAFETYKNKILIFIFVTLFSFSTSRNIFLERTGGSAYNPYQNYIIYKMFDIKSTGKERLEINDKDFEENK</sequence>
<feature type="transmembrane region" description="Helical" evidence="1">
    <location>
        <begin position="198"/>
        <end position="216"/>
    </location>
</feature>
<dbReference type="Proteomes" id="UP000574332">
    <property type="component" value="Unassembled WGS sequence"/>
</dbReference>
<organism evidence="2 3">
    <name type="scientific">Macellibacteroides fermentans</name>
    <dbReference type="NCBI Taxonomy" id="879969"/>
    <lineage>
        <taxon>Bacteria</taxon>
        <taxon>Pseudomonadati</taxon>
        <taxon>Bacteroidota</taxon>
        <taxon>Bacteroidia</taxon>
        <taxon>Bacteroidales</taxon>
        <taxon>Porphyromonadaceae</taxon>
        <taxon>Macellibacteroides</taxon>
    </lineage>
</organism>
<dbReference type="RefSeq" id="WP_179400216.1">
    <property type="nucleotide sequence ID" value="NZ_JACCCY010000004.1"/>
</dbReference>
<comment type="caution">
    <text evidence="2">The sequence shown here is derived from an EMBL/GenBank/DDBJ whole genome shotgun (WGS) entry which is preliminary data.</text>
</comment>
<reference evidence="2 3" key="1">
    <citation type="submission" date="2020-07" db="EMBL/GenBank/DDBJ databases">
        <title>Genomic Encyclopedia of Type Strains, Phase IV (KMG-IV): sequencing the most valuable type-strain genomes for metagenomic binning, comparative biology and taxonomic classification.</title>
        <authorList>
            <person name="Goeker M."/>
        </authorList>
    </citation>
    <scope>NUCLEOTIDE SEQUENCE [LARGE SCALE GENOMIC DNA]</scope>
    <source>
        <strain evidence="2 3">DSM 23697</strain>
    </source>
</reference>
<feature type="transmembrane region" description="Helical" evidence="1">
    <location>
        <begin position="134"/>
        <end position="156"/>
    </location>
</feature>
<name>A0A8E2A3M2_9PORP</name>
<dbReference type="Pfam" id="PF14897">
    <property type="entry name" value="EpsG"/>
    <property type="match status" value="1"/>
</dbReference>
<protein>
    <recommendedName>
        <fullName evidence="4">EpsG family protein</fullName>
    </recommendedName>
</protein>
<dbReference type="InterPro" id="IPR049458">
    <property type="entry name" value="EpsG-like"/>
</dbReference>
<dbReference type="AlphaFoldDB" id="A0A8E2A3M2"/>
<keyword evidence="1" id="KW-0812">Transmembrane</keyword>
<feature type="transmembrane region" description="Helical" evidence="1">
    <location>
        <begin position="281"/>
        <end position="300"/>
    </location>
</feature>
<dbReference type="EMBL" id="JACCCY010000004">
    <property type="protein sequence ID" value="NYI50788.1"/>
    <property type="molecule type" value="Genomic_DNA"/>
</dbReference>
<feature type="transmembrane region" description="Helical" evidence="1">
    <location>
        <begin position="332"/>
        <end position="350"/>
    </location>
</feature>
<accession>A0A8E2A3M2</accession>
<keyword evidence="3" id="KW-1185">Reference proteome</keyword>
<gene>
    <name evidence="2" type="ORF">F5613_002950</name>
</gene>
<evidence type="ECO:0000313" key="3">
    <source>
        <dbReference type="Proteomes" id="UP000574332"/>
    </source>
</evidence>
<feature type="transmembrane region" description="Helical" evidence="1">
    <location>
        <begin position="247"/>
        <end position="269"/>
    </location>
</feature>
<feature type="transmembrane region" description="Helical" evidence="1">
    <location>
        <begin position="306"/>
        <end position="325"/>
    </location>
</feature>
<evidence type="ECO:0008006" key="4">
    <source>
        <dbReference type="Google" id="ProtNLM"/>
    </source>
</evidence>